<protein>
    <submittedName>
        <fullName evidence="3">Antirestriction protein ArdC</fullName>
    </submittedName>
</protein>
<sequence length="326" mass="35521">MAHARANRPAGDRANLYQQITDRIIAELEAGRVPWVQPWGTAKAAIGLPHNAVSDRRYSGINILTLWDAMVSRGFASHAFLTFRQAVALGGSVRKGERGIGVLYTRRFVPREERRRADLEGREPSGGIPFLKWFTVFSVEQCDGLPAHIGEPPPPIPDGLIFPQADALISATKADFRIGGPSAFYSPTHDYVQVPRPDDFHDPVNWHRTAFHELGHWAGGASRLNRDQTGAFGSVSYGKEELVAEMAGAFVCAALGITPTVRHADYLGSWLEIIREDNRAILRAASAASKAADYLLAFRPQAIAANDDDPDHDPDGAVAIEGRIAA</sequence>
<dbReference type="Pfam" id="PF18818">
    <property type="entry name" value="MPTase-PolyVal"/>
    <property type="match status" value="1"/>
</dbReference>
<reference evidence="3 4" key="1">
    <citation type="submission" date="2018-08" db="EMBL/GenBank/DDBJ databases">
        <title>Genomic Encyclopedia of Type Strains, Phase IV (KMG-IV): sequencing the most valuable type-strain genomes for metagenomic binning, comparative biology and taxonomic classification.</title>
        <authorList>
            <person name="Goeker M."/>
        </authorList>
    </citation>
    <scope>NUCLEOTIDE SEQUENCE [LARGE SCALE GENOMIC DNA]</scope>
    <source>
        <strain evidence="3 4">DSM 25527</strain>
    </source>
</reference>
<evidence type="ECO:0000313" key="4">
    <source>
        <dbReference type="Proteomes" id="UP000266568"/>
    </source>
</evidence>
<proteinExistence type="predicted"/>
<dbReference type="AlphaFoldDB" id="A0A397PCG4"/>
<feature type="domain" description="Polyvalent protein metallopeptidase" evidence="2">
    <location>
        <begin position="163"/>
        <end position="286"/>
    </location>
</feature>
<dbReference type="OrthoDB" id="9792687at2"/>
<dbReference type="Pfam" id="PF08401">
    <property type="entry name" value="ArdcN"/>
    <property type="match status" value="1"/>
</dbReference>
<evidence type="ECO:0000313" key="3">
    <source>
        <dbReference type="EMBL" id="RIA46722.1"/>
    </source>
</evidence>
<keyword evidence="4" id="KW-1185">Reference proteome</keyword>
<organism evidence="3 4">
    <name type="scientific">Hephaestia caeni</name>
    <dbReference type="NCBI Taxonomy" id="645617"/>
    <lineage>
        <taxon>Bacteria</taxon>
        <taxon>Pseudomonadati</taxon>
        <taxon>Pseudomonadota</taxon>
        <taxon>Alphaproteobacteria</taxon>
        <taxon>Sphingomonadales</taxon>
        <taxon>Sphingomonadaceae</taxon>
        <taxon>Hephaestia</taxon>
    </lineage>
</organism>
<name>A0A397PCG4_9SPHN</name>
<accession>A0A397PCG4</accession>
<dbReference type="EMBL" id="QXDC01000002">
    <property type="protein sequence ID" value="RIA46722.1"/>
    <property type="molecule type" value="Genomic_DNA"/>
</dbReference>
<dbReference type="Proteomes" id="UP000266568">
    <property type="component" value="Unassembled WGS sequence"/>
</dbReference>
<dbReference type="InterPro" id="IPR017113">
    <property type="entry name" value="Antirestriction_ArdC"/>
</dbReference>
<dbReference type="GO" id="GO:0003697">
    <property type="term" value="F:single-stranded DNA binding"/>
    <property type="evidence" value="ECO:0007669"/>
    <property type="project" value="InterPro"/>
</dbReference>
<dbReference type="InterPro" id="IPR013610">
    <property type="entry name" value="ArdC_N"/>
</dbReference>
<dbReference type="PIRSF" id="PIRSF037112">
    <property type="entry name" value="Antirestriction_ArdC"/>
    <property type="match status" value="1"/>
</dbReference>
<evidence type="ECO:0000259" key="1">
    <source>
        <dbReference type="Pfam" id="PF08401"/>
    </source>
</evidence>
<comment type="caution">
    <text evidence="3">The sequence shown here is derived from an EMBL/GenBank/DDBJ whole genome shotgun (WGS) entry which is preliminary data.</text>
</comment>
<dbReference type="InterPro" id="IPR041459">
    <property type="entry name" value="MPTase-PolyVal"/>
</dbReference>
<feature type="domain" description="N-terminal" evidence="1">
    <location>
        <begin position="15"/>
        <end position="137"/>
    </location>
</feature>
<gene>
    <name evidence="3" type="ORF">DFR49_1275</name>
</gene>
<dbReference type="RefSeq" id="WP_119034795.1">
    <property type="nucleotide sequence ID" value="NZ_QXDC01000002.1"/>
</dbReference>
<evidence type="ECO:0000259" key="2">
    <source>
        <dbReference type="Pfam" id="PF18818"/>
    </source>
</evidence>